<gene>
    <name evidence="4" type="ORF">D4765_09725</name>
</gene>
<name>A0A4T2BXT5_9MICO</name>
<reference evidence="4 5" key="1">
    <citation type="journal article" date="2019" name="Microorganisms">
        <title>Systematic Affiliation and Genome Analysis of Subtercola vilae DB165(T) with Particular Emphasis on Cold Adaptation of an Isolate from a High-Altitude Cold Volcano Lake.</title>
        <authorList>
            <person name="Villalobos A.S."/>
            <person name="Wiese J."/>
            <person name="Imhoff J.F."/>
            <person name="Dorador C."/>
            <person name="Keller A."/>
            <person name="Hentschel U."/>
        </authorList>
    </citation>
    <scope>NUCLEOTIDE SEQUENCE [LARGE SCALE GENOMIC DNA]</scope>
    <source>
        <strain evidence="4 5">DB165</strain>
    </source>
</reference>
<sequence length="221" mass="24191">MSPEKNAPLRQGLPQPYSFSPSAPLVTLIGMGDQRNERQRLLELAADLIVVEGVSALSLSGLARSIGSNNRMLLYYFGSKEDLLAEASLVVFARFPRLRTMTENLTGRAPLADRLDAAWLAISHPDNMPFLRLFFETFGLAVHKPKENQRLLTTMGTNWSNGLHAALVADGFDEAPARIVGVQVLGLWRGLQFDLVRGASKELLDSAHPAAIRALLAPYGK</sequence>
<evidence type="ECO:0000259" key="3">
    <source>
        <dbReference type="PROSITE" id="PS50977"/>
    </source>
</evidence>
<evidence type="ECO:0000313" key="5">
    <source>
        <dbReference type="Proteomes" id="UP000306192"/>
    </source>
</evidence>
<comment type="caution">
    <text evidence="4">The sequence shown here is derived from an EMBL/GenBank/DDBJ whole genome shotgun (WGS) entry which is preliminary data.</text>
</comment>
<evidence type="ECO:0000313" key="4">
    <source>
        <dbReference type="EMBL" id="TIH36635.1"/>
    </source>
</evidence>
<dbReference type="Gene3D" id="1.10.357.10">
    <property type="entry name" value="Tetracycline Repressor, domain 2"/>
    <property type="match status" value="1"/>
</dbReference>
<dbReference type="GO" id="GO:0003677">
    <property type="term" value="F:DNA binding"/>
    <property type="evidence" value="ECO:0007669"/>
    <property type="project" value="UniProtKB-UniRule"/>
</dbReference>
<keyword evidence="5" id="KW-1185">Reference proteome</keyword>
<protein>
    <submittedName>
        <fullName evidence="4">TetR/AcrR family transcriptional regulator</fullName>
    </submittedName>
</protein>
<organism evidence="4 5">
    <name type="scientific">Subtercola vilae</name>
    <dbReference type="NCBI Taxonomy" id="2056433"/>
    <lineage>
        <taxon>Bacteria</taxon>
        <taxon>Bacillati</taxon>
        <taxon>Actinomycetota</taxon>
        <taxon>Actinomycetes</taxon>
        <taxon>Micrococcales</taxon>
        <taxon>Microbacteriaceae</taxon>
        <taxon>Subtercola</taxon>
    </lineage>
</organism>
<evidence type="ECO:0000256" key="2">
    <source>
        <dbReference type="PROSITE-ProRule" id="PRU00335"/>
    </source>
</evidence>
<proteinExistence type="predicted"/>
<dbReference type="SUPFAM" id="SSF46689">
    <property type="entry name" value="Homeodomain-like"/>
    <property type="match status" value="1"/>
</dbReference>
<dbReference type="AlphaFoldDB" id="A0A4T2BXT5"/>
<evidence type="ECO:0000256" key="1">
    <source>
        <dbReference type="ARBA" id="ARBA00023125"/>
    </source>
</evidence>
<dbReference type="PROSITE" id="PS50977">
    <property type="entry name" value="HTH_TETR_2"/>
    <property type="match status" value="1"/>
</dbReference>
<accession>A0A4T2BXT5</accession>
<feature type="DNA-binding region" description="H-T-H motif" evidence="2">
    <location>
        <begin position="58"/>
        <end position="77"/>
    </location>
</feature>
<dbReference type="InterPro" id="IPR001647">
    <property type="entry name" value="HTH_TetR"/>
</dbReference>
<dbReference type="InterPro" id="IPR009057">
    <property type="entry name" value="Homeodomain-like_sf"/>
</dbReference>
<dbReference type="EMBL" id="QYRT01000015">
    <property type="protein sequence ID" value="TIH36635.1"/>
    <property type="molecule type" value="Genomic_DNA"/>
</dbReference>
<feature type="domain" description="HTH tetR-type" evidence="3">
    <location>
        <begin position="35"/>
        <end position="95"/>
    </location>
</feature>
<keyword evidence="1 2" id="KW-0238">DNA-binding</keyword>
<dbReference type="Pfam" id="PF00440">
    <property type="entry name" value="TetR_N"/>
    <property type="match status" value="1"/>
</dbReference>
<dbReference type="Proteomes" id="UP000306192">
    <property type="component" value="Unassembled WGS sequence"/>
</dbReference>